<feature type="region of interest" description="Disordered" evidence="1">
    <location>
        <begin position="102"/>
        <end position="136"/>
    </location>
</feature>
<keyword evidence="3" id="KW-1185">Reference proteome</keyword>
<dbReference type="AlphaFoldDB" id="A0AAV3ZG59"/>
<organism evidence="2 3">
    <name type="scientific">Plakobranchus ocellatus</name>
    <dbReference type="NCBI Taxonomy" id="259542"/>
    <lineage>
        <taxon>Eukaryota</taxon>
        <taxon>Metazoa</taxon>
        <taxon>Spiralia</taxon>
        <taxon>Lophotrochozoa</taxon>
        <taxon>Mollusca</taxon>
        <taxon>Gastropoda</taxon>
        <taxon>Heterobranchia</taxon>
        <taxon>Euthyneura</taxon>
        <taxon>Panpulmonata</taxon>
        <taxon>Sacoglossa</taxon>
        <taxon>Placobranchoidea</taxon>
        <taxon>Plakobranchidae</taxon>
        <taxon>Plakobranchus</taxon>
    </lineage>
</organism>
<sequence>MSLFRTQKRAVTRKVTELKTSFWCQKTRPCAGNFLTPWGALYVATFARRRPRPILRRTRSGQEDKNVTALAQGTSGVTRFDGHAAPPECHAAVQGRAGACGCRTPNTRPQHRPVREKKGKEKPRVPKPSTYRHRDPYRNTKFLGRKWPAKNLNLSGLKVHLVETKPRCLRIPHVISYLQFQIQVSGAKTLGASAPRRKSEKKFAKKKKTVRSKTSPLGIHTETKPRRNKPEASPDSPRASLPPNSNSDSWRKNSGRQSAIKEKRKKNRQKKNIRLTTKPIRFLDSPLAPPPPNSNSKFGANTFGASAPQRLSENKIPPSKISNLSGLKNKQRTNKPEASPDSPKKKCSLHHQADSIFR</sequence>
<gene>
    <name evidence="2" type="ORF">PoB_002002200</name>
</gene>
<evidence type="ECO:0000256" key="1">
    <source>
        <dbReference type="SAM" id="MobiDB-lite"/>
    </source>
</evidence>
<protein>
    <submittedName>
        <fullName evidence="2">Uncharacterized protein</fullName>
    </submittedName>
</protein>
<feature type="region of interest" description="Disordered" evidence="1">
    <location>
        <begin position="190"/>
        <end position="358"/>
    </location>
</feature>
<feature type="compositionally biased region" description="Basic residues" evidence="1">
    <location>
        <begin position="195"/>
        <end position="211"/>
    </location>
</feature>
<feature type="compositionally biased region" description="Basic and acidic residues" evidence="1">
    <location>
        <begin position="221"/>
        <end position="232"/>
    </location>
</feature>
<evidence type="ECO:0000313" key="2">
    <source>
        <dbReference type="EMBL" id="GFN93516.1"/>
    </source>
</evidence>
<feature type="compositionally biased region" description="Basic residues" evidence="1">
    <location>
        <begin position="262"/>
        <end position="273"/>
    </location>
</feature>
<accession>A0AAV3ZG59</accession>
<comment type="caution">
    <text evidence="2">The sequence shown here is derived from an EMBL/GenBank/DDBJ whole genome shotgun (WGS) entry which is preliminary data.</text>
</comment>
<reference evidence="2 3" key="1">
    <citation type="journal article" date="2021" name="Elife">
        <title>Chloroplast acquisition without the gene transfer in kleptoplastic sea slugs, Plakobranchus ocellatus.</title>
        <authorList>
            <person name="Maeda T."/>
            <person name="Takahashi S."/>
            <person name="Yoshida T."/>
            <person name="Shimamura S."/>
            <person name="Takaki Y."/>
            <person name="Nagai Y."/>
            <person name="Toyoda A."/>
            <person name="Suzuki Y."/>
            <person name="Arimoto A."/>
            <person name="Ishii H."/>
            <person name="Satoh N."/>
            <person name="Nishiyama T."/>
            <person name="Hasebe M."/>
            <person name="Maruyama T."/>
            <person name="Minagawa J."/>
            <person name="Obokata J."/>
            <person name="Shigenobu S."/>
        </authorList>
    </citation>
    <scope>NUCLEOTIDE SEQUENCE [LARGE SCALE GENOMIC DNA]</scope>
</reference>
<evidence type="ECO:0000313" key="3">
    <source>
        <dbReference type="Proteomes" id="UP000735302"/>
    </source>
</evidence>
<proteinExistence type="predicted"/>
<dbReference type="Proteomes" id="UP000735302">
    <property type="component" value="Unassembled WGS sequence"/>
</dbReference>
<dbReference type="EMBL" id="BLXT01002352">
    <property type="protein sequence ID" value="GFN93516.1"/>
    <property type="molecule type" value="Genomic_DNA"/>
</dbReference>
<name>A0AAV3ZG59_9GAST</name>